<evidence type="ECO:0000313" key="3">
    <source>
        <dbReference type="EMBL" id="TWU20348.1"/>
    </source>
</evidence>
<sequence length="319" mass="35344" precursor="true">MPEKSNRRLFLKGSALVPLSVASGALLTSIPAVAAAPIERIGGAKLKISLNAYSFSKALNDHILGRKKGLTLMELLDFCAEHNFDAIDPTGYFFPGYPGVPTDEYINNFKRRAFQLGLDISGTGVRNDFATPDEASRAADVQHVKEWIEVAARLGAPVIRVFAGPEQEGHSWDDVSEWMAADLRQCADYGKKFGVLVGVQNHGDMLKTAKQTLRMVEMVDSDWFGVIVDTGYFMTDDPYIDIAEVTPYAVNFQVKESPFGKESPIRTDLDRLVRIVCEQGYRGYLPIETLSLPGRPYDPFTLVPKFLAEVREAVSNTRC</sequence>
<gene>
    <name evidence="3" type="ORF">Pla144_49950</name>
</gene>
<dbReference type="InterPro" id="IPR006311">
    <property type="entry name" value="TAT_signal"/>
</dbReference>
<reference evidence="3 4" key="1">
    <citation type="submission" date="2019-02" db="EMBL/GenBank/DDBJ databases">
        <title>Deep-cultivation of Planctomycetes and their phenomic and genomic characterization uncovers novel biology.</title>
        <authorList>
            <person name="Wiegand S."/>
            <person name="Jogler M."/>
            <person name="Boedeker C."/>
            <person name="Pinto D."/>
            <person name="Vollmers J."/>
            <person name="Rivas-Marin E."/>
            <person name="Kohn T."/>
            <person name="Peeters S.H."/>
            <person name="Heuer A."/>
            <person name="Rast P."/>
            <person name="Oberbeckmann S."/>
            <person name="Bunk B."/>
            <person name="Jeske O."/>
            <person name="Meyerdierks A."/>
            <person name="Storesund J.E."/>
            <person name="Kallscheuer N."/>
            <person name="Luecker S."/>
            <person name="Lage O.M."/>
            <person name="Pohl T."/>
            <person name="Merkel B.J."/>
            <person name="Hornburger P."/>
            <person name="Mueller R.-W."/>
            <person name="Bruemmer F."/>
            <person name="Labrenz M."/>
            <person name="Spormann A.M."/>
            <person name="Op Den Camp H."/>
            <person name="Overmann J."/>
            <person name="Amann R."/>
            <person name="Jetten M.S.M."/>
            <person name="Mascher T."/>
            <person name="Medema M.H."/>
            <person name="Devos D.P."/>
            <person name="Kaster A.-K."/>
            <person name="Ovreas L."/>
            <person name="Rohde M."/>
            <person name="Galperin M.Y."/>
            <person name="Jogler C."/>
        </authorList>
    </citation>
    <scope>NUCLEOTIDE SEQUENCE [LARGE SCALE GENOMIC DNA]</scope>
    <source>
        <strain evidence="3 4">Pla144</strain>
    </source>
</reference>
<dbReference type="Proteomes" id="UP000318437">
    <property type="component" value="Unassembled WGS sequence"/>
</dbReference>
<dbReference type="SUPFAM" id="SSF51658">
    <property type="entry name" value="Xylose isomerase-like"/>
    <property type="match status" value="1"/>
</dbReference>
<dbReference type="RefSeq" id="WP_146453198.1">
    <property type="nucleotide sequence ID" value="NZ_SJPS01000016.1"/>
</dbReference>
<protein>
    <submittedName>
        <fullName evidence="3">Xylose isomerase-like TIM barrel</fullName>
    </submittedName>
</protein>
<dbReference type="Pfam" id="PF01261">
    <property type="entry name" value="AP_endonuc_2"/>
    <property type="match status" value="1"/>
</dbReference>
<dbReference type="InterPro" id="IPR013022">
    <property type="entry name" value="Xyl_isomerase-like_TIM-brl"/>
</dbReference>
<dbReference type="OrthoDB" id="259215at2"/>
<dbReference type="AlphaFoldDB" id="A0A5C6C853"/>
<keyword evidence="4" id="KW-1185">Reference proteome</keyword>
<dbReference type="PANTHER" id="PTHR12110:SF53">
    <property type="entry name" value="BLR5974 PROTEIN"/>
    <property type="match status" value="1"/>
</dbReference>
<dbReference type="InterPro" id="IPR050312">
    <property type="entry name" value="IolE/XylAMocC-like"/>
</dbReference>
<dbReference type="PANTHER" id="PTHR12110">
    <property type="entry name" value="HYDROXYPYRUVATE ISOMERASE"/>
    <property type="match status" value="1"/>
</dbReference>
<feature type="signal peptide" evidence="1">
    <location>
        <begin position="1"/>
        <end position="34"/>
    </location>
</feature>
<dbReference type="Gene3D" id="3.20.20.150">
    <property type="entry name" value="Divalent-metal-dependent TIM barrel enzymes"/>
    <property type="match status" value="1"/>
</dbReference>
<evidence type="ECO:0000259" key="2">
    <source>
        <dbReference type="Pfam" id="PF01261"/>
    </source>
</evidence>
<proteinExistence type="predicted"/>
<feature type="domain" description="Xylose isomerase-like TIM barrel" evidence="2">
    <location>
        <begin position="76"/>
        <end position="289"/>
    </location>
</feature>
<keyword evidence="3" id="KW-0413">Isomerase</keyword>
<feature type="chain" id="PRO_5023102446" evidence="1">
    <location>
        <begin position="35"/>
        <end position="319"/>
    </location>
</feature>
<dbReference type="InterPro" id="IPR036237">
    <property type="entry name" value="Xyl_isomerase-like_sf"/>
</dbReference>
<evidence type="ECO:0000313" key="4">
    <source>
        <dbReference type="Proteomes" id="UP000318437"/>
    </source>
</evidence>
<dbReference type="EMBL" id="SJPS01000016">
    <property type="protein sequence ID" value="TWU20348.1"/>
    <property type="molecule type" value="Genomic_DNA"/>
</dbReference>
<evidence type="ECO:0000256" key="1">
    <source>
        <dbReference type="SAM" id="SignalP"/>
    </source>
</evidence>
<organism evidence="3 4">
    <name type="scientific">Bythopirellula polymerisocia</name>
    <dbReference type="NCBI Taxonomy" id="2528003"/>
    <lineage>
        <taxon>Bacteria</taxon>
        <taxon>Pseudomonadati</taxon>
        <taxon>Planctomycetota</taxon>
        <taxon>Planctomycetia</taxon>
        <taxon>Pirellulales</taxon>
        <taxon>Lacipirellulaceae</taxon>
        <taxon>Bythopirellula</taxon>
    </lineage>
</organism>
<comment type="caution">
    <text evidence="3">The sequence shown here is derived from an EMBL/GenBank/DDBJ whole genome shotgun (WGS) entry which is preliminary data.</text>
</comment>
<keyword evidence="1" id="KW-0732">Signal</keyword>
<dbReference type="GO" id="GO:0016853">
    <property type="term" value="F:isomerase activity"/>
    <property type="evidence" value="ECO:0007669"/>
    <property type="project" value="UniProtKB-KW"/>
</dbReference>
<name>A0A5C6C853_9BACT</name>
<accession>A0A5C6C853</accession>
<dbReference type="PROSITE" id="PS51318">
    <property type="entry name" value="TAT"/>
    <property type="match status" value="1"/>
</dbReference>